<evidence type="ECO:0000256" key="1">
    <source>
        <dbReference type="SAM" id="Phobius"/>
    </source>
</evidence>
<protein>
    <recommendedName>
        <fullName evidence="4">Transmembrane protein</fullName>
    </recommendedName>
</protein>
<accession>A0A8S9L1S7</accession>
<reference evidence="2" key="1">
    <citation type="submission" date="2019-12" db="EMBL/GenBank/DDBJ databases">
        <title>Genome sequencing and annotation of Brassica cretica.</title>
        <authorList>
            <person name="Studholme D.J."/>
            <person name="Sarris P.F."/>
        </authorList>
    </citation>
    <scope>NUCLEOTIDE SEQUENCE</scope>
    <source>
        <strain evidence="2">PFS-001/15</strain>
        <tissue evidence="2">Leaf</tissue>
    </source>
</reference>
<comment type="caution">
    <text evidence="2">The sequence shown here is derived from an EMBL/GenBank/DDBJ whole genome shotgun (WGS) entry which is preliminary data.</text>
</comment>
<organism evidence="2 3">
    <name type="scientific">Brassica cretica</name>
    <name type="common">Mustard</name>
    <dbReference type="NCBI Taxonomy" id="69181"/>
    <lineage>
        <taxon>Eukaryota</taxon>
        <taxon>Viridiplantae</taxon>
        <taxon>Streptophyta</taxon>
        <taxon>Embryophyta</taxon>
        <taxon>Tracheophyta</taxon>
        <taxon>Spermatophyta</taxon>
        <taxon>Magnoliopsida</taxon>
        <taxon>eudicotyledons</taxon>
        <taxon>Gunneridae</taxon>
        <taxon>Pentapetalae</taxon>
        <taxon>rosids</taxon>
        <taxon>malvids</taxon>
        <taxon>Brassicales</taxon>
        <taxon>Brassicaceae</taxon>
        <taxon>Brassiceae</taxon>
        <taxon>Brassica</taxon>
    </lineage>
</organism>
<evidence type="ECO:0008006" key="4">
    <source>
        <dbReference type="Google" id="ProtNLM"/>
    </source>
</evidence>
<evidence type="ECO:0000313" key="2">
    <source>
        <dbReference type="EMBL" id="KAF2599533.1"/>
    </source>
</evidence>
<keyword evidence="1" id="KW-0472">Membrane</keyword>
<proteinExistence type="predicted"/>
<evidence type="ECO:0000313" key="3">
    <source>
        <dbReference type="Proteomes" id="UP000712281"/>
    </source>
</evidence>
<sequence>MASLEPRGHPQRNHHRRVSSFFRFTTTTKLNLRLLVTAISFFHVVVAVGVVVAIVFTARTEPYHNPPQAQFISSSSWSLIRSCGLRNCRRIIRRSKRKLEGATMVNF</sequence>
<dbReference type="Proteomes" id="UP000712281">
    <property type="component" value="Unassembled WGS sequence"/>
</dbReference>
<feature type="transmembrane region" description="Helical" evidence="1">
    <location>
        <begin position="32"/>
        <end position="56"/>
    </location>
</feature>
<name>A0A8S9L1S7_BRACR</name>
<keyword evidence="1" id="KW-0812">Transmembrane</keyword>
<dbReference type="EMBL" id="QGKW02000717">
    <property type="protein sequence ID" value="KAF2599533.1"/>
    <property type="molecule type" value="Genomic_DNA"/>
</dbReference>
<keyword evidence="1" id="KW-1133">Transmembrane helix</keyword>
<gene>
    <name evidence="2" type="ORF">F2Q68_00007604</name>
</gene>
<dbReference type="AlphaFoldDB" id="A0A8S9L1S7"/>